<accession>A0A1T1HFY3</accession>
<dbReference type="Proteomes" id="UP000190064">
    <property type="component" value="Unassembled WGS sequence"/>
</dbReference>
<keyword evidence="3" id="KW-1185">Reference proteome</keyword>
<keyword evidence="1" id="KW-0812">Transmembrane</keyword>
<evidence type="ECO:0000313" key="2">
    <source>
        <dbReference type="EMBL" id="OOV88650.1"/>
    </source>
</evidence>
<reference evidence="2" key="1">
    <citation type="submission" date="2017-02" db="EMBL/GenBank/DDBJ databases">
        <title>Draft Genome Sequence of the Salt Water Bacterium Oceanospirillum linum ATCC 11336.</title>
        <authorList>
            <person name="Trachtenberg A.M."/>
            <person name="Carney J.G."/>
            <person name="Linnane J.D."/>
            <person name="Rheaume B.A."/>
            <person name="Pitts N.L."/>
            <person name="Mykles D.L."/>
            <person name="Maclea K.S."/>
        </authorList>
    </citation>
    <scope>NUCLEOTIDE SEQUENCE [LARGE SCALE GENOMIC DNA]</scope>
    <source>
        <strain evidence="2">ATCC 11336</strain>
    </source>
</reference>
<dbReference type="RefSeq" id="WP_077243092.1">
    <property type="nucleotide sequence ID" value="NZ_FXTS01000004.1"/>
</dbReference>
<dbReference type="AlphaFoldDB" id="A0A1T1HFY3"/>
<gene>
    <name evidence="2" type="ORF">BTA35_0203965</name>
</gene>
<feature type="transmembrane region" description="Helical" evidence="1">
    <location>
        <begin position="51"/>
        <end position="74"/>
    </location>
</feature>
<proteinExistence type="predicted"/>
<keyword evidence="1" id="KW-1133">Transmembrane helix</keyword>
<protein>
    <recommendedName>
        <fullName evidence="4">DUF202 domain-containing protein</fullName>
    </recommendedName>
</protein>
<feature type="transmembrane region" description="Helical" evidence="1">
    <location>
        <begin position="21"/>
        <end position="39"/>
    </location>
</feature>
<organism evidence="2 3">
    <name type="scientific">Oceanospirillum linum</name>
    <dbReference type="NCBI Taxonomy" id="966"/>
    <lineage>
        <taxon>Bacteria</taxon>
        <taxon>Pseudomonadati</taxon>
        <taxon>Pseudomonadota</taxon>
        <taxon>Gammaproteobacteria</taxon>
        <taxon>Oceanospirillales</taxon>
        <taxon>Oceanospirillaceae</taxon>
        <taxon>Oceanospirillum</taxon>
    </lineage>
</organism>
<evidence type="ECO:0000256" key="1">
    <source>
        <dbReference type="SAM" id="Phobius"/>
    </source>
</evidence>
<evidence type="ECO:0008006" key="4">
    <source>
        <dbReference type="Google" id="ProtNLM"/>
    </source>
</evidence>
<evidence type="ECO:0000313" key="3">
    <source>
        <dbReference type="Proteomes" id="UP000190064"/>
    </source>
</evidence>
<name>A0A1T1HFY3_OCELI</name>
<keyword evidence="1" id="KW-0472">Membrane</keyword>
<sequence length="103" mass="11531">MSLKQRLIKMSQDTRLNLRRVTIGTIIFFVGAGMLMWAEGATHLEPLRRELVALLSLITMGIGAMLGLLGYLGLSAFRIYRFLSTDVDSTPRTGKRTDQNDDN</sequence>
<dbReference type="STRING" id="966.BTA35_0203965"/>
<dbReference type="EMBL" id="MTSD02000001">
    <property type="protein sequence ID" value="OOV88650.1"/>
    <property type="molecule type" value="Genomic_DNA"/>
</dbReference>
<comment type="caution">
    <text evidence="2">The sequence shown here is derived from an EMBL/GenBank/DDBJ whole genome shotgun (WGS) entry which is preliminary data.</text>
</comment>